<sequence>MSGSPASQVVLVELVHVHSQGSAADVMDAFHVDMQQLLDNPELAMETISDHAQSLVGKSVNRLTYLDDEGDWCTLHKDTMHDAVQFAIDAQPEAGGVEIRKLQLRAVTSDKKSEATSTEQIQGATAEHEQKHQLLLQQHLAQHAEHEQKQQLLLQQHLPQQGQSIPQQGQGLQQQEQHLQHQQQHLQHQEQHLQQHQQQMQQQSDNQAPAVQSQGTTREQALLQELNKLSEGTDARRLIPKLAAGCLRIVEESQQPALFVLIDLLLSLREGDLKAESVPSAIPQFVAAFAELSEDSVSSILARVREEAQKAVEDLRQEQASEAQGQEAKEVEVHPHVICNGCKVSPLIGARWKSLTQNDFDLCEACFGKEERDPAAWARVKSQVRGSVVSSFYGPPEASLQAGGCNTVAVHGPALAAFEASEQKSSTTTTTTTTTHSKSEDQAEAAPEASQQEEKPASKEELEATIAKEALRSLLSHPDDAVRAAAALALRSAQQGCDVQMAEEEQPGESDEDLDSEWAMADAKSLVSSEPDEAAAVSPLLNKPSAAVVSGAPLVLGVEAEDGGAQGDVTAEFGAVLAGAGAKQAFRLGRVALPTSDDPTKAVPICAKLVVVNDGAVAWPETTSVALVSGDAFGFPQMQLGALNPGEAAELIMDLSLPARPQAGAARSSWAILDASGTPLGPILLLEVFWTAQ</sequence>
<evidence type="ECO:0000256" key="4">
    <source>
        <dbReference type="PROSITE-ProRule" id="PRU00228"/>
    </source>
</evidence>
<dbReference type="PANTHER" id="PTHR20930">
    <property type="entry name" value="OVARIAN CARCINOMA ANTIGEN CA125-RELATED"/>
    <property type="match status" value="1"/>
</dbReference>
<keyword evidence="1" id="KW-0479">Metal-binding</keyword>
<feature type="region of interest" description="Disordered" evidence="5">
    <location>
        <begin position="160"/>
        <end position="217"/>
    </location>
</feature>
<dbReference type="PROSITE" id="PS01357">
    <property type="entry name" value="ZF_ZZ_1"/>
    <property type="match status" value="1"/>
</dbReference>
<keyword evidence="2 4" id="KW-0863">Zinc-finger</keyword>
<dbReference type="GO" id="GO:0008270">
    <property type="term" value="F:zinc ion binding"/>
    <property type="evidence" value="ECO:0007669"/>
    <property type="project" value="UniProtKB-KW"/>
</dbReference>
<feature type="compositionally biased region" description="Polar residues" evidence="5">
    <location>
        <begin position="204"/>
        <end position="217"/>
    </location>
</feature>
<evidence type="ECO:0000256" key="2">
    <source>
        <dbReference type="ARBA" id="ARBA00022771"/>
    </source>
</evidence>
<protein>
    <recommendedName>
        <fullName evidence="6">ZZ-type domain-containing protein</fullName>
    </recommendedName>
</protein>
<evidence type="ECO:0000256" key="3">
    <source>
        <dbReference type="ARBA" id="ARBA00022833"/>
    </source>
</evidence>
<feature type="region of interest" description="Disordered" evidence="5">
    <location>
        <begin position="419"/>
        <end position="462"/>
    </location>
</feature>
<name>A0A813HKV6_POLGL</name>
<organism evidence="7 8">
    <name type="scientific">Polarella glacialis</name>
    <name type="common">Dinoflagellate</name>
    <dbReference type="NCBI Taxonomy" id="89957"/>
    <lineage>
        <taxon>Eukaryota</taxon>
        <taxon>Sar</taxon>
        <taxon>Alveolata</taxon>
        <taxon>Dinophyceae</taxon>
        <taxon>Suessiales</taxon>
        <taxon>Suessiaceae</taxon>
        <taxon>Polarella</taxon>
    </lineage>
</organism>
<dbReference type="InterPro" id="IPR013783">
    <property type="entry name" value="Ig-like_fold"/>
</dbReference>
<feature type="compositionally biased region" description="Basic and acidic residues" evidence="5">
    <location>
        <begin position="452"/>
        <end position="462"/>
    </location>
</feature>
<evidence type="ECO:0000313" key="7">
    <source>
        <dbReference type="EMBL" id="CAE8638207.1"/>
    </source>
</evidence>
<feature type="domain" description="ZZ-type" evidence="6">
    <location>
        <begin position="334"/>
        <end position="385"/>
    </location>
</feature>
<evidence type="ECO:0000313" key="8">
    <source>
        <dbReference type="Proteomes" id="UP000626109"/>
    </source>
</evidence>
<accession>A0A813HKV6</accession>
<dbReference type="EMBL" id="CAJNNW010001410">
    <property type="protein sequence ID" value="CAE8638207.1"/>
    <property type="molecule type" value="Genomic_DNA"/>
</dbReference>
<dbReference type="Pfam" id="PF00569">
    <property type="entry name" value="ZZ"/>
    <property type="match status" value="1"/>
</dbReference>
<dbReference type="Pfam" id="PF16158">
    <property type="entry name" value="N_BRCA1_IG"/>
    <property type="match status" value="1"/>
</dbReference>
<dbReference type="SMART" id="SM00291">
    <property type="entry name" value="ZnF_ZZ"/>
    <property type="match status" value="1"/>
</dbReference>
<keyword evidence="3" id="KW-0862">Zinc</keyword>
<dbReference type="Proteomes" id="UP000626109">
    <property type="component" value="Unassembled WGS sequence"/>
</dbReference>
<dbReference type="Gene3D" id="2.60.40.10">
    <property type="entry name" value="Immunoglobulins"/>
    <property type="match status" value="1"/>
</dbReference>
<comment type="caution">
    <text evidence="7">The sequence shown here is derived from an EMBL/GenBank/DDBJ whole genome shotgun (WGS) entry which is preliminary data.</text>
</comment>
<reference evidence="7" key="1">
    <citation type="submission" date="2021-02" db="EMBL/GenBank/DDBJ databases">
        <authorList>
            <person name="Dougan E. K."/>
            <person name="Rhodes N."/>
            <person name="Thang M."/>
            <person name="Chan C."/>
        </authorList>
    </citation>
    <scope>NUCLEOTIDE SEQUENCE</scope>
</reference>
<feature type="region of interest" description="Disordered" evidence="5">
    <location>
        <begin position="107"/>
        <end position="130"/>
    </location>
</feature>
<dbReference type="PANTHER" id="PTHR20930:SF0">
    <property type="entry name" value="PROTEIN ILRUN"/>
    <property type="match status" value="1"/>
</dbReference>
<dbReference type="InterPro" id="IPR000433">
    <property type="entry name" value="Znf_ZZ"/>
</dbReference>
<dbReference type="Gene3D" id="3.30.60.90">
    <property type="match status" value="1"/>
</dbReference>
<feature type="compositionally biased region" description="Low complexity" evidence="5">
    <location>
        <begin position="160"/>
        <end position="186"/>
    </location>
</feature>
<evidence type="ECO:0000256" key="5">
    <source>
        <dbReference type="SAM" id="MobiDB-lite"/>
    </source>
</evidence>
<evidence type="ECO:0000259" key="6">
    <source>
        <dbReference type="PROSITE" id="PS50135"/>
    </source>
</evidence>
<evidence type="ECO:0000256" key="1">
    <source>
        <dbReference type="ARBA" id="ARBA00022723"/>
    </source>
</evidence>
<dbReference type="PROSITE" id="PS50135">
    <property type="entry name" value="ZF_ZZ_2"/>
    <property type="match status" value="1"/>
</dbReference>
<proteinExistence type="predicted"/>
<dbReference type="AlphaFoldDB" id="A0A813HKV6"/>
<dbReference type="InterPro" id="IPR032350">
    <property type="entry name" value="Nbr1_FW"/>
</dbReference>
<gene>
    <name evidence="7" type="ORF">PGLA2088_LOCUS1798</name>
</gene>
<dbReference type="SUPFAM" id="SSF57850">
    <property type="entry name" value="RING/U-box"/>
    <property type="match status" value="1"/>
</dbReference>
<feature type="compositionally biased region" description="Low complexity" evidence="5">
    <location>
        <begin position="194"/>
        <end position="203"/>
    </location>
</feature>
<dbReference type="InterPro" id="IPR043145">
    <property type="entry name" value="Znf_ZZ_sf"/>
</dbReference>